<comment type="caution">
    <text evidence="2">The sequence shown here is derived from an EMBL/GenBank/DDBJ whole genome shotgun (WGS) entry which is preliminary data.</text>
</comment>
<dbReference type="EMBL" id="PFFQ01000060">
    <property type="protein sequence ID" value="PIW14381.1"/>
    <property type="molecule type" value="Genomic_DNA"/>
</dbReference>
<reference evidence="2 3" key="1">
    <citation type="submission" date="2017-09" db="EMBL/GenBank/DDBJ databases">
        <title>Depth-based differentiation of microbial function through sediment-hosted aquifers and enrichment of novel symbionts in the deep terrestrial subsurface.</title>
        <authorList>
            <person name="Probst A.J."/>
            <person name="Ladd B."/>
            <person name="Jarett J.K."/>
            <person name="Geller-Mcgrath D.E."/>
            <person name="Sieber C.M."/>
            <person name="Emerson J.B."/>
            <person name="Anantharaman K."/>
            <person name="Thomas B.C."/>
            <person name="Malmstrom R."/>
            <person name="Stieglmeier M."/>
            <person name="Klingl A."/>
            <person name="Woyke T."/>
            <person name="Ryan C.M."/>
            <person name="Banfield J.F."/>
        </authorList>
    </citation>
    <scope>NUCLEOTIDE SEQUENCE [LARGE SCALE GENOMIC DNA]</scope>
    <source>
        <strain evidence="2">CG17_big_fil_post_rev_8_21_14_2_50_48_46</strain>
    </source>
</reference>
<evidence type="ECO:0000313" key="2">
    <source>
        <dbReference type="EMBL" id="PIW14381.1"/>
    </source>
</evidence>
<name>A0A2M7FYS4_9BACT</name>
<protein>
    <submittedName>
        <fullName evidence="2">Uncharacterized protein</fullName>
    </submittedName>
</protein>
<proteinExistence type="predicted"/>
<feature type="transmembrane region" description="Helical" evidence="1">
    <location>
        <begin position="6"/>
        <end position="26"/>
    </location>
</feature>
<accession>A0A2M7FYS4</accession>
<feature type="transmembrane region" description="Helical" evidence="1">
    <location>
        <begin position="33"/>
        <end position="55"/>
    </location>
</feature>
<dbReference type="AlphaFoldDB" id="A0A2M7FYS4"/>
<feature type="non-terminal residue" evidence="2">
    <location>
        <position position="1"/>
    </location>
</feature>
<gene>
    <name evidence="2" type="ORF">COW36_21680</name>
</gene>
<dbReference type="Proteomes" id="UP000231019">
    <property type="component" value="Unassembled WGS sequence"/>
</dbReference>
<sequence>VMKDTIGGAVGGLGAVTIGGLGNLALGSLGLAGMPLTIATVALGAVGGVLGGQLAKPMTDSF</sequence>
<evidence type="ECO:0000313" key="3">
    <source>
        <dbReference type="Proteomes" id="UP000231019"/>
    </source>
</evidence>
<keyword evidence="1" id="KW-0472">Membrane</keyword>
<keyword evidence="1" id="KW-1133">Transmembrane helix</keyword>
<evidence type="ECO:0000256" key="1">
    <source>
        <dbReference type="SAM" id="Phobius"/>
    </source>
</evidence>
<organism evidence="2 3">
    <name type="scientific">bacterium (Candidatus Blackallbacteria) CG17_big_fil_post_rev_8_21_14_2_50_48_46</name>
    <dbReference type="NCBI Taxonomy" id="2014261"/>
    <lineage>
        <taxon>Bacteria</taxon>
        <taxon>Candidatus Blackallbacteria</taxon>
    </lineage>
</organism>
<keyword evidence="1" id="KW-0812">Transmembrane</keyword>